<evidence type="ECO:0000313" key="1">
    <source>
        <dbReference type="EMBL" id="WSC00456.1"/>
    </source>
</evidence>
<dbReference type="EMBL" id="CP109109">
    <property type="protein sequence ID" value="WSC00456.1"/>
    <property type="molecule type" value="Genomic_DNA"/>
</dbReference>
<gene>
    <name evidence="1" type="ORF">OG835_27950</name>
</gene>
<dbReference type="Proteomes" id="UP001348369">
    <property type="component" value="Chromosome"/>
</dbReference>
<evidence type="ECO:0000313" key="2">
    <source>
        <dbReference type="Proteomes" id="UP001348369"/>
    </source>
</evidence>
<keyword evidence="2" id="KW-1185">Reference proteome</keyword>
<protein>
    <submittedName>
        <fullName evidence="1">DUF1996 domain-containing protein</fullName>
    </submittedName>
</protein>
<sequence>MPRTSRKRSTLANRAIVASAALLLGGGGLVAVNVYASAGEGDSNRSAPRSQNAGQSVSTIDCPDVATQDQLANVPDAARPEVDRNLALIDSQITEAYKRFADEKAQIERDPQFADNAILNPLKDKRAATLERIALSIGRVAERPQGLEGLAPCTLRAGNSPAEGGQGQNGGQNGGQGDGQNGGQDPGQNGGQGDGQNGGQDPGQDGGQGDGQNGGQDGGQDGGGQNGGGQAGNGPEASDFVDITTVQPNVKKARTARGGSKGTFTTDCGVNEAGKFNSDNVIVAPGVSNGAHHMHDYVGNQANDAFATDDSLAAAQTSCRNQGDKSTYYWPVLRLQNGQDEADANVDGGGKEGNVGEIQTPSQVTLTFAGSAKSKVTAMPRFLRIITGDAKAFTNGDANANASWSCTGFEDRQLKDKYPICPEGSQVVRSFKFQSCWDGQNADSANHRTHVAFADQNGRCQNGFKAIPQLQQRVVYDVPPGPGFALDSFPEQLHKPITDHGDFINVFDDNLMNKVVNCINGGRKCT</sequence>
<name>A0ACD4ZQL5_9ACTN</name>
<organism evidence="1 2">
    <name type="scientific">Streptomyces scopuliridis</name>
    <dbReference type="NCBI Taxonomy" id="452529"/>
    <lineage>
        <taxon>Bacteria</taxon>
        <taxon>Bacillati</taxon>
        <taxon>Actinomycetota</taxon>
        <taxon>Actinomycetes</taxon>
        <taxon>Kitasatosporales</taxon>
        <taxon>Streptomycetaceae</taxon>
        <taxon>Streptomyces</taxon>
    </lineage>
</organism>
<reference evidence="1" key="1">
    <citation type="submission" date="2022-10" db="EMBL/GenBank/DDBJ databases">
        <title>The complete genomes of actinobacterial strains from the NBC collection.</title>
        <authorList>
            <person name="Joergensen T.S."/>
            <person name="Alvarez Arevalo M."/>
            <person name="Sterndorff E.B."/>
            <person name="Faurdal D."/>
            <person name="Vuksanovic O."/>
            <person name="Mourched A.-S."/>
            <person name="Charusanti P."/>
            <person name="Shaw S."/>
            <person name="Blin K."/>
            <person name="Weber T."/>
        </authorList>
    </citation>
    <scope>NUCLEOTIDE SEQUENCE</scope>
    <source>
        <strain evidence="1">NBC 01771</strain>
    </source>
</reference>
<proteinExistence type="predicted"/>
<accession>A0ACD4ZQL5</accession>